<evidence type="ECO:0000256" key="1">
    <source>
        <dbReference type="ARBA" id="ARBA00004613"/>
    </source>
</evidence>
<dbReference type="Gene3D" id="2.170.16.10">
    <property type="entry name" value="Hedgehog/Intein (Hint) domain"/>
    <property type="match status" value="1"/>
</dbReference>
<dbReference type="Proteomes" id="UP001058713">
    <property type="component" value="Chromosome"/>
</dbReference>
<evidence type="ECO:0000313" key="7">
    <source>
        <dbReference type="Proteomes" id="UP001058713"/>
    </source>
</evidence>
<accession>A0A9Q9HBW2</accession>
<evidence type="ECO:0000256" key="2">
    <source>
        <dbReference type="ARBA" id="ARBA00022525"/>
    </source>
</evidence>
<dbReference type="KEGG" id="lcae:K3721_09485"/>
<dbReference type="PANTHER" id="PTHR38340:SF1">
    <property type="entry name" value="S-LAYER PROTEIN"/>
    <property type="match status" value="1"/>
</dbReference>
<dbReference type="PROSITE" id="PS50817">
    <property type="entry name" value="INTEIN_N_TER"/>
    <property type="match status" value="1"/>
</dbReference>
<dbReference type="Gene3D" id="2.150.10.10">
    <property type="entry name" value="Serralysin-like metalloprotease, C-terminal"/>
    <property type="match status" value="4"/>
</dbReference>
<dbReference type="InterPro" id="IPR011049">
    <property type="entry name" value="Serralysin-like_metalloprot_C"/>
</dbReference>
<dbReference type="SUPFAM" id="SSF51120">
    <property type="entry name" value="beta-Roll"/>
    <property type="match status" value="3"/>
</dbReference>
<dbReference type="InterPro" id="IPR001343">
    <property type="entry name" value="Hemolysn_Ca-bd"/>
</dbReference>
<feature type="domain" description="DUF4114" evidence="5">
    <location>
        <begin position="165"/>
        <end position="214"/>
    </location>
</feature>
<proteinExistence type="predicted"/>
<dbReference type="GO" id="GO:0016539">
    <property type="term" value="P:intein-mediated protein splicing"/>
    <property type="evidence" value="ECO:0007669"/>
    <property type="project" value="InterPro"/>
</dbReference>
<dbReference type="AlphaFoldDB" id="A0A9Q9HBW2"/>
<dbReference type="Pfam" id="PF00353">
    <property type="entry name" value="HemolysinCabind"/>
    <property type="match status" value="6"/>
</dbReference>
<dbReference type="PROSITE" id="PS00330">
    <property type="entry name" value="HEMOLYSIN_CALCIUM"/>
    <property type="match status" value="3"/>
</dbReference>
<dbReference type="GO" id="GO:0005576">
    <property type="term" value="C:extracellular region"/>
    <property type="evidence" value="ECO:0007669"/>
    <property type="project" value="UniProtKB-SubCell"/>
</dbReference>
<dbReference type="RefSeq" id="WP_259970194.1">
    <property type="nucleotide sequence ID" value="NZ_CP081070.1"/>
</dbReference>
<dbReference type="InterPro" id="IPR050557">
    <property type="entry name" value="RTX_toxin/Mannuronan_C5-epim"/>
</dbReference>
<protein>
    <submittedName>
        <fullName evidence="6">Hint domain-containing protein</fullName>
    </submittedName>
</protein>
<dbReference type="InterPro" id="IPR028992">
    <property type="entry name" value="Hedgehog/Intein_dom"/>
</dbReference>
<dbReference type="InterPro" id="IPR018511">
    <property type="entry name" value="Hemolysin-typ_Ca-bd_CS"/>
</dbReference>
<dbReference type="SUPFAM" id="SSF51294">
    <property type="entry name" value="Hedgehog/intein (Hint) domain"/>
    <property type="match status" value="1"/>
</dbReference>
<feature type="compositionally biased region" description="Gly residues" evidence="3">
    <location>
        <begin position="253"/>
        <end position="266"/>
    </location>
</feature>
<dbReference type="Pfam" id="PF13403">
    <property type="entry name" value="Hint_2"/>
    <property type="match status" value="1"/>
</dbReference>
<feature type="region of interest" description="Disordered" evidence="3">
    <location>
        <begin position="245"/>
        <end position="299"/>
    </location>
</feature>
<dbReference type="PANTHER" id="PTHR38340">
    <property type="entry name" value="S-LAYER PROTEIN"/>
    <property type="match status" value="1"/>
</dbReference>
<sequence length="744" mass="76164">MTKNDEQPNPARDGIVEGTSGDDLIDAAYTGDPDGDMVDNADATGPAAGPDDDVILGGAGDDSIYAGAGDDTVEGGSGGDLILGDGVSGATAAVTITIDRTTAGIANQLFAYTIDPETGEISNVVVLTENANESVGGSFTYDAPEGAIVGVGISNAKGTYYSSGYGGNAGLNSDGLVHTHGFGQNPDGSVQIGFEDLPGLGDRDFDDVLLTVDLGTSGTSFDNTHFDYPSDPLDPVVPGDDLLTGGEGDDTILGGGGNDTIDGGDGSDSVDGGTGDDVIDTSRDSGVPLPDRGFPGYTGTDPDIPFIPADPDPADDMDTVLGGAGNDTISTGDDADLIDGGSGMDVIDGGIDDDTIDGGAGDDFLAGNEGSDILYGRGGDDTIFGGLDPAFPDGLNITDDGSDGRPADPDPANGMDTIHGGGGNDLIYGQDDDDYITGGSGDDTIDAGIDDDVVRGGAGNDLITGGHGADTLSGGGGRDTFLGGTAGDVVNGGSGGDDFDTLDLRGSGPFELTGVTEDADGNSISGTVNFLDGDGAVTGSMTFGEIEQIIPCFTPGTLIATPLGERRVEDLKAGDRVITRDNGIQEIRWIAARTLEGGDLAGASHLQPVLIRRGALGNGLPERDMMVSPNHRVLVANDKTALYFEDREVLVAAKHLTGLRGVDRVEVSKVTYIHFMFDQHEVVLSDGAWTESFQPGDQSLRGLDNAQRNELFELFPELKSLKGREGYTAARRSLRKHEAHLLVH</sequence>
<gene>
    <name evidence="6" type="ORF">K3721_09485</name>
</gene>
<feature type="region of interest" description="Disordered" evidence="3">
    <location>
        <begin position="1"/>
        <end position="51"/>
    </location>
</feature>
<name>A0A9Q9HBW2_LEICA</name>
<feature type="domain" description="Hedgehog/Intein (Hint)" evidence="4">
    <location>
        <begin position="551"/>
        <end position="697"/>
    </location>
</feature>
<keyword evidence="2" id="KW-0964">Secreted</keyword>
<dbReference type="EMBL" id="CP081070">
    <property type="protein sequence ID" value="UWQ52289.1"/>
    <property type="molecule type" value="Genomic_DNA"/>
</dbReference>
<evidence type="ECO:0000256" key="3">
    <source>
        <dbReference type="SAM" id="MobiDB-lite"/>
    </source>
</evidence>
<dbReference type="InterPro" id="IPR006141">
    <property type="entry name" value="Intein_N"/>
</dbReference>
<evidence type="ECO:0000313" key="6">
    <source>
        <dbReference type="EMBL" id="UWQ52289.1"/>
    </source>
</evidence>
<evidence type="ECO:0000259" key="5">
    <source>
        <dbReference type="Pfam" id="PF13448"/>
    </source>
</evidence>
<comment type="subcellular location">
    <subcellularLocation>
        <location evidence="1">Secreted</location>
    </subcellularLocation>
</comment>
<reference evidence="6" key="1">
    <citation type="submission" date="2021-08" db="EMBL/GenBank/DDBJ databases">
        <authorList>
            <person name="Nwanade C."/>
            <person name="Wang M."/>
            <person name="Masoudi A."/>
            <person name="Yu Z."/>
            <person name="Liu J."/>
        </authorList>
    </citation>
    <scope>NUCLEOTIDE SEQUENCE</scope>
    <source>
        <strain evidence="6">S122</strain>
    </source>
</reference>
<dbReference type="InterPro" id="IPR036844">
    <property type="entry name" value="Hint_dom_sf"/>
</dbReference>
<evidence type="ECO:0000259" key="4">
    <source>
        <dbReference type="Pfam" id="PF13403"/>
    </source>
</evidence>
<organism evidence="6 7">
    <name type="scientific">Leisingera caerulea</name>
    <name type="common">Phaeobacter caeruleus</name>
    <dbReference type="NCBI Taxonomy" id="506591"/>
    <lineage>
        <taxon>Bacteria</taxon>
        <taxon>Pseudomonadati</taxon>
        <taxon>Pseudomonadota</taxon>
        <taxon>Alphaproteobacteria</taxon>
        <taxon>Rhodobacterales</taxon>
        <taxon>Roseobacteraceae</taxon>
        <taxon>Leisingera</taxon>
    </lineage>
</organism>
<dbReference type="InterPro" id="IPR025193">
    <property type="entry name" value="DUF4114"/>
</dbReference>
<dbReference type="Pfam" id="PF13448">
    <property type="entry name" value="DUF4114"/>
    <property type="match status" value="1"/>
</dbReference>
<dbReference type="GO" id="GO:0005509">
    <property type="term" value="F:calcium ion binding"/>
    <property type="evidence" value="ECO:0007669"/>
    <property type="project" value="InterPro"/>
</dbReference>
<dbReference type="PRINTS" id="PR00313">
    <property type="entry name" value="CABNDNGRPT"/>
</dbReference>